<dbReference type="Pfam" id="PF23778">
    <property type="entry name" value="Phage_holin_2"/>
    <property type="match status" value="1"/>
</dbReference>
<evidence type="ECO:0000313" key="3">
    <source>
        <dbReference type="EMBL" id="QDM57088.1"/>
    </source>
</evidence>
<proteinExistence type="predicted"/>
<feature type="transmembrane region" description="Helical" evidence="2">
    <location>
        <begin position="70"/>
        <end position="88"/>
    </location>
</feature>
<dbReference type="RefSeq" id="YP_009848415.1">
    <property type="nucleotide sequence ID" value="NC_048784.1"/>
</dbReference>
<protein>
    <submittedName>
        <fullName evidence="3">Membrane protein</fullName>
    </submittedName>
</protein>
<dbReference type="InterPro" id="IPR056964">
    <property type="entry name" value="Phage_holin"/>
</dbReference>
<evidence type="ECO:0000256" key="1">
    <source>
        <dbReference type="SAM" id="MobiDB-lite"/>
    </source>
</evidence>
<evidence type="ECO:0000313" key="4">
    <source>
        <dbReference type="Proteomes" id="UP000319882"/>
    </source>
</evidence>
<name>A0A515MK97_9CAUD</name>
<keyword evidence="2" id="KW-1133">Transmembrane helix</keyword>
<keyword evidence="2" id="KW-0472">Membrane</keyword>
<keyword evidence="2" id="KW-0812">Transmembrane</keyword>
<accession>A0A515MK97</accession>
<dbReference type="GeneID" id="55618836"/>
<feature type="transmembrane region" description="Helical" evidence="2">
    <location>
        <begin position="6"/>
        <end position="25"/>
    </location>
</feature>
<feature type="transmembrane region" description="Helical" evidence="2">
    <location>
        <begin position="37"/>
        <end position="58"/>
    </location>
</feature>
<dbReference type="Proteomes" id="UP000319882">
    <property type="component" value="Segment"/>
</dbReference>
<dbReference type="KEGG" id="vg:55618836"/>
<organism evidence="3 4">
    <name type="scientific">Rhodococcus phage Whack</name>
    <dbReference type="NCBI Taxonomy" id="2591132"/>
    <lineage>
        <taxon>Viruses</taxon>
        <taxon>Duplodnaviria</taxon>
        <taxon>Heunggongvirae</taxon>
        <taxon>Uroviricota</taxon>
        <taxon>Caudoviricetes</taxon>
        <taxon>Whackvirus</taxon>
        <taxon>Whackvirus whack</taxon>
    </lineage>
</organism>
<sequence length="128" mass="14092">MKDAANLALLSLSVLVTCFTLLYLIRSPWWRNRVGVIYAAKSTILSAVLIQITLSSLVSTEYPGRQPIRLAIYTLGALAYLPMIWSLAREQAEDRRRRAAEEAKRKALQDVADSSAPPAETDDLGGST</sequence>
<feature type="region of interest" description="Disordered" evidence="1">
    <location>
        <begin position="98"/>
        <end position="128"/>
    </location>
</feature>
<evidence type="ECO:0000256" key="2">
    <source>
        <dbReference type="SAM" id="Phobius"/>
    </source>
</evidence>
<keyword evidence="4" id="KW-1185">Reference proteome</keyword>
<feature type="compositionally biased region" description="Basic and acidic residues" evidence="1">
    <location>
        <begin position="98"/>
        <end position="108"/>
    </location>
</feature>
<reference evidence="3 4" key="1">
    <citation type="submission" date="2019-05" db="EMBL/GenBank/DDBJ databases">
        <authorList>
            <person name="Beaulieu J."/>
            <person name="Cox M."/>
            <person name="Nazim E."/>
            <person name="Robinson Z."/>
            <person name="Molloy S.D."/>
            <person name="Garlena R.A."/>
            <person name="Russell D.A."/>
            <person name="Pope W.H."/>
            <person name="Jacobs-Sera D."/>
            <person name="Hatfull G.F."/>
        </authorList>
    </citation>
    <scope>NUCLEOTIDE SEQUENCE [LARGE SCALE GENOMIC DNA]</scope>
</reference>
<dbReference type="EMBL" id="MK967393">
    <property type="protein sequence ID" value="QDM57088.1"/>
    <property type="molecule type" value="Genomic_DNA"/>
</dbReference>
<gene>
    <name evidence="3" type="primary">25</name>
    <name evidence="3" type="ORF">SEA_WHACK_25</name>
</gene>